<dbReference type="GeneID" id="301820640"/>
<gene>
    <name evidence="3" type="ORF">S58_69730</name>
</gene>
<dbReference type="GO" id="GO:0046513">
    <property type="term" value="P:ceramide biosynthetic process"/>
    <property type="evidence" value="ECO:0007669"/>
    <property type="project" value="TreeGrafter"/>
</dbReference>
<keyword evidence="4" id="KW-1185">Reference proteome</keyword>
<proteinExistence type="predicted"/>
<feature type="domain" description="Fatty acid desaturase" evidence="2">
    <location>
        <begin position="61"/>
        <end position="299"/>
    </location>
</feature>
<keyword evidence="1" id="KW-0812">Transmembrane</keyword>
<dbReference type="InterPro" id="IPR005804">
    <property type="entry name" value="FA_desaturase_dom"/>
</dbReference>
<dbReference type="PANTHER" id="PTHR12879">
    <property type="entry name" value="SPHINGOLIPID DELTA 4 DESATURASE/C-4 HYDROXYLASE PROTEIN DES2"/>
    <property type="match status" value="1"/>
</dbReference>
<reference evidence="3 4" key="1">
    <citation type="journal article" date="2013" name="Appl. Environ. Microbiol.">
        <title>Genome analysis suggests that the soil oligotrophic bacterium Agromonas oligotrophica (Bradyrhizobium oligotrophicum) is a nitrogen-fixing symbiont of Aeschynomene indica.</title>
        <authorList>
            <person name="Okubo T."/>
            <person name="Fukushima S."/>
            <person name="Itakura M."/>
            <person name="Oshima K."/>
            <person name="Longtonglang A."/>
            <person name="Teaumroong N."/>
            <person name="Mitsui H."/>
            <person name="Hattori M."/>
            <person name="Hattori R."/>
            <person name="Hattori T."/>
            <person name="Minamisawa K."/>
        </authorList>
    </citation>
    <scope>NUCLEOTIDE SEQUENCE [LARGE SCALE GENOMIC DNA]</scope>
    <source>
        <strain evidence="3 4">S58</strain>
    </source>
</reference>
<accession>M4ZGR0</accession>
<feature type="transmembrane region" description="Helical" evidence="1">
    <location>
        <begin position="37"/>
        <end position="57"/>
    </location>
</feature>
<dbReference type="eggNOG" id="COG3239">
    <property type="taxonomic scope" value="Bacteria"/>
</dbReference>
<dbReference type="AlphaFoldDB" id="M4ZGR0"/>
<dbReference type="KEGG" id="aol:S58_69730"/>
<evidence type="ECO:0000313" key="3">
    <source>
        <dbReference type="EMBL" id="BAM92939.1"/>
    </source>
</evidence>
<sequence>MTDVPTDEFAPRPKLLTPAMLQELARRSNVRGALRSLSHYGAVVIVGTLIGLISSAYGVLLALPLMLLQGVLVAFLFMVVHETAHKTAFDSRALNVAVGNVSGFLIGLPYEYYCLFHWEHHRHTQDPDRDPELIVGPKPRSETQLAIAYSGLVQVAGRLRLLVRHAVTGNVTVPWVPAGRRAAIVREARVYVTGYALLLLGSLALHSALLLWVWVLPLLLGQLVLRPYLYAEHTGCDHARSAFQNTRTTFTTRAVHWLAWNMPYHVEHHAYPSVPFHALPKLHEIVDGEITHRGAGYIDVTRQTRAWFRAQWMREPEAG</sequence>
<protein>
    <submittedName>
        <fullName evidence="3">Fatty acid desaturase</fullName>
    </submittedName>
</protein>
<keyword evidence="1" id="KW-0472">Membrane</keyword>
<dbReference type="EMBL" id="AP012603">
    <property type="protein sequence ID" value="BAM92939.1"/>
    <property type="molecule type" value="Genomic_DNA"/>
</dbReference>
<evidence type="ECO:0000313" key="4">
    <source>
        <dbReference type="Proteomes" id="UP000011841"/>
    </source>
</evidence>
<dbReference type="PATRIC" id="fig|1245469.3.peg.7128"/>
<dbReference type="PANTHER" id="PTHR12879:SF8">
    <property type="entry name" value="SPHINGOLIPID DELTA(4)-DESATURASE DES1"/>
    <property type="match status" value="1"/>
</dbReference>
<evidence type="ECO:0000259" key="2">
    <source>
        <dbReference type="Pfam" id="PF00487"/>
    </source>
</evidence>
<dbReference type="GO" id="GO:0042284">
    <property type="term" value="F:sphingolipid delta-4 desaturase activity"/>
    <property type="evidence" value="ECO:0007669"/>
    <property type="project" value="TreeGrafter"/>
</dbReference>
<feature type="transmembrane region" description="Helical" evidence="1">
    <location>
        <begin position="63"/>
        <end position="81"/>
    </location>
</feature>
<dbReference type="Proteomes" id="UP000011841">
    <property type="component" value="Chromosome"/>
</dbReference>
<dbReference type="GO" id="GO:0016020">
    <property type="term" value="C:membrane"/>
    <property type="evidence" value="ECO:0007669"/>
    <property type="project" value="GOC"/>
</dbReference>
<evidence type="ECO:0000256" key="1">
    <source>
        <dbReference type="SAM" id="Phobius"/>
    </source>
</evidence>
<dbReference type="HOGENOM" id="CLU_052920_1_0_5"/>
<dbReference type="STRING" id="1245469.S58_69730"/>
<feature type="transmembrane region" description="Helical" evidence="1">
    <location>
        <begin position="195"/>
        <end position="220"/>
    </location>
</feature>
<keyword evidence="1" id="KW-1133">Transmembrane helix</keyword>
<name>M4ZGR0_9BRAD</name>
<organism evidence="3 4">
    <name type="scientific">Bradyrhizobium oligotrophicum S58</name>
    <dbReference type="NCBI Taxonomy" id="1245469"/>
    <lineage>
        <taxon>Bacteria</taxon>
        <taxon>Pseudomonadati</taxon>
        <taxon>Pseudomonadota</taxon>
        <taxon>Alphaproteobacteria</taxon>
        <taxon>Hyphomicrobiales</taxon>
        <taxon>Nitrobacteraceae</taxon>
        <taxon>Bradyrhizobium</taxon>
    </lineage>
</organism>
<dbReference type="Pfam" id="PF00487">
    <property type="entry name" value="FA_desaturase"/>
    <property type="match status" value="1"/>
</dbReference>
<dbReference type="RefSeq" id="WP_015670013.1">
    <property type="nucleotide sequence ID" value="NC_020453.1"/>
</dbReference>